<dbReference type="PANTHER" id="PTHR21340:SF0">
    <property type="entry name" value="BIS(5'-NUCLEOSYL)-TETRAPHOSPHATASE [ASYMMETRICAL]"/>
    <property type="match status" value="1"/>
</dbReference>
<dbReference type="PANTHER" id="PTHR21340">
    <property type="entry name" value="DIADENOSINE 5,5-P1,P4-TETRAPHOSPHATE PYROPHOSPHOHYDROLASE MUTT"/>
    <property type="match status" value="1"/>
</dbReference>
<keyword evidence="1 3" id="KW-0378">Hydrolase</keyword>
<dbReference type="AlphaFoldDB" id="A0A2S5A5J3"/>
<keyword evidence="4" id="KW-1185">Reference proteome</keyword>
<sequence length="200" mass="23379">MAQRYIIYIKDTPLFLIQPDDLPKDTILFSVNEDNITKEIEKILEEKSTQSLVLKSDSPEKALKNLMEKLCYIEAAGGLVKNKNEEYLFIYRLNKWDLPKGKLEKKESIIECAVREVEEECGITINSVSHELPSTFHIYKLKGELVLKRTYWFAMNYNGNQQLVPQTEEDIAEVRWLKKEQFNMVIENTYPAIKSLIKDI</sequence>
<dbReference type="Pfam" id="PF00293">
    <property type="entry name" value="NUDIX"/>
    <property type="match status" value="1"/>
</dbReference>
<dbReference type="Proteomes" id="UP000236893">
    <property type="component" value="Unassembled WGS sequence"/>
</dbReference>
<evidence type="ECO:0000313" key="3">
    <source>
        <dbReference type="EMBL" id="POY37815.1"/>
    </source>
</evidence>
<protein>
    <submittedName>
        <fullName evidence="3">NUDIX hydrolase</fullName>
    </submittedName>
</protein>
<evidence type="ECO:0000259" key="2">
    <source>
        <dbReference type="PROSITE" id="PS51462"/>
    </source>
</evidence>
<dbReference type="SUPFAM" id="SSF55811">
    <property type="entry name" value="Nudix"/>
    <property type="match status" value="1"/>
</dbReference>
<dbReference type="InterPro" id="IPR020084">
    <property type="entry name" value="NUDIX_hydrolase_CS"/>
</dbReference>
<dbReference type="GO" id="GO:0006167">
    <property type="term" value="P:AMP biosynthetic process"/>
    <property type="evidence" value="ECO:0007669"/>
    <property type="project" value="TreeGrafter"/>
</dbReference>
<dbReference type="GO" id="GO:0004081">
    <property type="term" value="F:bis(5'-nucleosyl)-tetraphosphatase (asymmetrical) activity"/>
    <property type="evidence" value="ECO:0007669"/>
    <property type="project" value="TreeGrafter"/>
</dbReference>
<organism evidence="3 4">
    <name type="scientific">Solitalea longa</name>
    <dbReference type="NCBI Taxonomy" id="2079460"/>
    <lineage>
        <taxon>Bacteria</taxon>
        <taxon>Pseudomonadati</taxon>
        <taxon>Bacteroidota</taxon>
        <taxon>Sphingobacteriia</taxon>
        <taxon>Sphingobacteriales</taxon>
        <taxon>Sphingobacteriaceae</taxon>
        <taxon>Solitalea</taxon>
    </lineage>
</organism>
<accession>A0A2S5A5J3</accession>
<dbReference type="PROSITE" id="PS51462">
    <property type="entry name" value="NUDIX"/>
    <property type="match status" value="1"/>
</dbReference>
<comment type="caution">
    <text evidence="3">The sequence shown here is derived from an EMBL/GenBank/DDBJ whole genome shotgun (WGS) entry which is preliminary data.</text>
</comment>
<dbReference type="GO" id="GO:0006754">
    <property type="term" value="P:ATP biosynthetic process"/>
    <property type="evidence" value="ECO:0007669"/>
    <property type="project" value="TreeGrafter"/>
</dbReference>
<feature type="domain" description="Nudix hydrolase" evidence="2">
    <location>
        <begin position="71"/>
        <end position="199"/>
    </location>
</feature>
<reference evidence="3 4" key="1">
    <citation type="submission" date="2018-01" db="EMBL/GenBank/DDBJ databases">
        <authorList>
            <person name="Gaut B.S."/>
            <person name="Morton B.R."/>
            <person name="Clegg M.T."/>
            <person name="Duvall M.R."/>
        </authorList>
    </citation>
    <scope>NUCLEOTIDE SEQUENCE [LARGE SCALE GENOMIC DNA]</scope>
    <source>
        <strain evidence="3 4">HR-AV</strain>
    </source>
</reference>
<dbReference type="OrthoDB" id="9816289at2"/>
<dbReference type="InterPro" id="IPR051325">
    <property type="entry name" value="Nudix_hydrolase_domain"/>
</dbReference>
<gene>
    <name evidence="3" type="ORF">C3K47_04590</name>
</gene>
<name>A0A2S5A5J3_9SPHI</name>
<dbReference type="InterPro" id="IPR015797">
    <property type="entry name" value="NUDIX_hydrolase-like_dom_sf"/>
</dbReference>
<dbReference type="CDD" id="cd03673">
    <property type="entry name" value="NUDIX_Ap6A_hydrolase"/>
    <property type="match status" value="1"/>
</dbReference>
<dbReference type="Gene3D" id="3.90.79.10">
    <property type="entry name" value="Nucleoside Triphosphate Pyrophosphohydrolase"/>
    <property type="match status" value="1"/>
</dbReference>
<dbReference type="RefSeq" id="WP_103787946.1">
    <property type="nucleotide sequence ID" value="NZ_PQVF01000003.1"/>
</dbReference>
<dbReference type="PROSITE" id="PS00893">
    <property type="entry name" value="NUDIX_BOX"/>
    <property type="match status" value="1"/>
</dbReference>
<evidence type="ECO:0000313" key="4">
    <source>
        <dbReference type="Proteomes" id="UP000236893"/>
    </source>
</evidence>
<dbReference type="EMBL" id="PQVF01000003">
    <property type="protein sequence ID" value="POY37815.1"/>
    <property type="molecule type" value="Genomic_DNA"/>
</dbReference>
<proteinExistence type="predicted"/>
<evidence type="ECO:0000256" key="1">
    <source>
        <dbReference type="ARBA" id="ARBA00022801"/>
    </source>
</evidence>
<dbReference type="InterPro" id="IPR000086">
    <property type="entry name" value="NUDIX_hydrolase_dom"/>
</dbReference>